<name>A0AAV2NQJ6_9HYME</name>
<keyword evidence="4 10" id="KW-0812">Transmembrane</keyword>
<comment type="caution">
    <text evidence="10">Lacks conserved residue(s) required for the propagation of feature annotation.</text>
</comment>
<keyword evidence="5 10" id="KW-0552">Olfaction</keyword>
<feature type="transmembrane region" description="Helical" evidence="10">
    <location>
        <begin position="36"/>
        <end position="57"/>
    </location>
</feature>
<evidence type="ECO:0000256" key="4">
    <source>
        <dbReference type="ARBA" id="ARBA00022692"/>
    </source>
</evidence>
<dbReference type="GO" id="GO:0004984">
    <property type="term" value="F:olfactory receptor activity"/>
    <property type="evidence" value="ECO:0007669"/>
    <property type="project" value="InterPro"/>
</dbReference>
<dbReference type="InterPro" id="IPR004117">
    <property type="entry name" value="7tm6_olfct_rcpt"/>
</dbReference>
<dbReference type="GO" id="GO:0005886">
    <property type="term" value="C:plasma membrane"/>
    <property type="evidence" value="ECO:0007669"/>
    <property type="project" value="UniProtKB-SubCell"/>
</dbReference>
<evidence type="ECO:0000313" key="11">
    <source>
        <dbReference type="EMBL" id="CAL1682734.1"/>
    </source>
</evidence>
<evidence type="ECO:0000256" key="7">
    <source>
        <dbReference type="ARBA" id="ARBA00023136"/>
    </source>
</evidence>
<keyword evidence="8 10" id="KW-0675">Receptor</keyword>
<keyword evidence="9 10" id="KW-0807">Transducer</keyword>
<evidence type="ECO:0000256" key="6">
    <source>
        <dbReference type="ARBA" id="ARBA00022989"/>
    </source>
</evidence>
<dbReference type="Proteomes" id="UP001497644">
    <property type="component" value="Chromosome 4"/>
</dbReference>
<reference evidence="11" key="1">
    <citation type="submission" date="2024-04" db="EMBL/GenBank/DDBJ databases">
        <authorList>
            <consortium name="Molecular Ecology Group"/>
        </authorList>
    </citation>
    <scope>NUCLEOTIDE SEQUENCE</scope>
</reference>
<evidence type="ECO:0000256" key="2">
    <source>
        <dbReference type="ARBA" id="ARBA00022475"/>
    </source>
</evidence>
<evidence type="ECO:0000256" key="8">
    <source>
        <dbReference type="ARBA" id="ARBA00023170"/>
    </source>
</evidence>
<organism evidence="11 12">
    <name type="scientific">Lasius platythorax</name>
    <dbReference type="NCBI Taxonomy" id="488582"/>
    <lineage>
        <taxon>Eukaryota</taxon>
        <taxon>Metazoa</taxon>
        <taxon>Ecdysozoa</taxon>
        <taxon>Arthropoda</taxon>
        <taxon>Hexapoda</taxon>
        <taxon>Insecta</taxon>
        <taxon>Pterygota</taxon>
        <taxon>Neoptera</taxon>
        <taxon>Endopterygota</taxon>
        <taxon>Hymenoptera</taxon>
        <taxon>Apocrita</taxon>
        <taxon>Aculeata</taxon>
        <taxon>Formicoidea</taxon>
        <taxon>Formicidae</taxon>
        <taxon>Formicinae</taxon>
        <taxon>Lasius</taxon>
        <taxon>Lasius</taxon>
    </lineage>
</organism>
<gene>
    <name evidence="11" type="ORF">LPLAT_LOCUS8617</name>
</gene>
<dbReference type="Pfam" id="PF02949">
    <property type="entry name" value="7tm_6"/>
    <property type="match status" value="1"/>
</dbReference>
<protein>
    <recommendedName>
        <fullName evidence="10">Odorant receptor</fullName>
    </recommendedName>
</protein>
<dbReference type="PANTHER" id="PTHR21137:SF35">
    <property type="entry name" value="ODORANT RECEPTOR 19A-RELATED"/>
    <property type="match status" value="1"/>
</dbReference>
<evidence type="ECO:0000256" key="10">
    <source>
        <dbReference type="RuleBase" id="RU351113"/>
    </source>
</evidence>
<keyword evidence="6 10" id="KW-1133">Transmembrane helix</keyword>
<sequence length="399" mass="46024">MDILKANSLNAQLNMISGNLLPMTANNSSFPVLWKIYSFLVWFLEIVRICITIPGCMLVPKEKFLKDGLVAIVVTIEMIFLVIQIHARRKLVQRLIQKLNDMLRIEDEMMKITVMATLKPMMIPLKFYWMAGIISIFIWSGVPFTLIFKRDTFFYVDYRMPIAYTKEPFSTGIYVIGSFIIMTSSMYNFTKKVSVDSYMINLILLITTQYKYIAIKLSTIFQNGVPHINDNSSNQKKRDFNTNFDAEEEIKSLCRHHNAVIRVTLMLRKLVSLNFSLIYVISILRFCGMAIMIISIPSTALLEGFLIVVHVSGAIVQLYTICSCVQQLLDASIEVTDQAFHEEWYQFRSSIKRTFMFMIMSNNLEIKLSTFGKYNLSMPSFMVILNQSYSIALLLLKTN</sequence>
<dbReference type="AlphaFoldDB" id="A0AAV2NQJ6"/>
<keyword evidence="2" id="KW-1003">Cell membrane</keyword>
<keyword evidence="7 10" id="KW-0472">Membrane</keyword>
<dbReference type="PANTHER" id="PTHR21137">
    <property type="entry name" value="ODORANT RECEPTOR"/>
    <property type="match status" value="1"/>
</dbReference>
<evidence type="ECO:0000313" key="12">
    <source>
        <dbReference type="Proteomes" id="UP001497644"/>
    </source>
</evidence>
<feature type="transmembrane region" description="Helical" evidence="10">
    <location>
        <begin position="169"/>
        <end position="189"/>
    </location>
</feature>
<dbReference type="GO" id="GO:0005549">
    <property type="term" value="F:odorant binding"/>
    <property type="evidence" value="ECO:0007669"/>
    <property type="project" value="InterPro"/>
</dbReference>
<feature type="transmembrane region" description="Helical" evidence="10">
    <location>
        <begin position="271"/>
        <end position="296"/>
    </location>
</feature>
<evidence type="ECO:0000256" key="9">
    <source>
        <dbReference type="ARBA" id="ARBA00023224"/>
    </source>
</evidence>
<comment type="subcellular location">
    <subcellularLocation>
        <location evidence="1 10">Cell membrane</location>
        <topology evidence="1 10">Multi-pass membrane protein</topology>
    </subcellularLocation>
</comment>
<dbReference type="GO" id="GO:0007165">
    <property type="term" value="P:signal transduction"/>
    <property type="evidence" value="ECO:0007669"/>
    <property type="project" value="UniProtKB-KW"/>
</dbReference>
<dbReference type="EMBL" id="OZ034827">
    <property type="protein sequence ID" value="CAL1682734.1"/>
    <property type="molecule type" value="Genomic_DNA"/>
</dbReference>
<evidence type="ECO:0000256" key="3">
    <source>
        <dbReference type="ARBA" id="ARBA00022606"/>
    </source>
</evidence>
<evidence type="ECO:0000256" key="1">
    <source>
        <dbReference type="ARBA" id="ARBA00004651"/>
    </source>
</evidence>
<keyword evidence="3 10" id="KW-0716">Sensory transduction</keyword>
<keyword evidence="12" id="KW-1185">Reference proteome</keyword>
<comment type="similarity">
    <text evidence="10">Belongs to the insect chemoreceptor superfamily. Heteromeric odorant receptor channel (TC 1.A.69) family.</text>
</comment>
<accession>A0AAV2NQJ6</accession>
<feature type="transmembrane region" description="Helical" evidence="10">
    <location>
        <begin position="69"/>
        <end position="87"/>
    </location>
</feature>
<proteinExistence type="inferred from homology"/>
<evidence type="ECO:0000256" key="5">
    <source>
        <dbReference type="ARBA" id="ARBA00022725"/>
    </source>
</evidence>
<feature type="transmembrane region" description="Helical" evidence="10">
    <location>
        <begin position="127"/>
        <end position="148"/>
    </location>
</feature>